<feature type="domain" description="PepSY" evidence="2">
    <location>
        <begin position="54"/>
        <end position="117"/>
    </location>
</feature>
<dbReference type="EMBL" id="CP058560">
    <property type="protein sequence ID" value="QUH22345.1"/>
    <property type="molecule type" value="Genomic_DNA"/>
</dbReference>
<dbReference type="InterPro" id="IPR025711">
    <property type="entry name" value="PepSY"/>
</dbReference>
<protein>
    <submittedName>
        <fullName evidence="3">PepSY domain-containing protein</fullName>
    </submittedName>
</protein>
<dbReference type="RefSeq" id="WP_211533289.1">
    <property type="nucleotide sequence ID" value="NZ_CP058560.1"/>
</dbReference>
<sequence length="119" mass="12683">MDKKIIILVVIAVLIIIGAGYTLFLAPAPVNNTTNMTNITTNNTTVTNETETPAISAQEAMEIVNTQVIAEGGFVAANPRLYRWDDGRLVWNVQIVDAQGQAVDGVDIDATTGQVLGRG</sequence>
<keyword evidence="1" id="KW-0472">Membrane</keyword>
<dbReference type="KEGG" id="meme:HYG87_00470"/>
<keyword evidence="4" id="KW-1185">Reference proteome</keyword>
<gene>
    <name evidence="3" type="ORF">HYG87_00470</name>
</gene>
<evidence type="ECO:0000256" key="1">
    <source>
        <dbReference type="SAM" id="Phobius"/>
    </source>
</evidence>
<organism evidence="3 4">
    <name type="scientific">Methanobacterium alkalithermotolerans</name>
    <dbReference type="NCBI Taxonomy" id="2731220"/>
    <lineage>
        <taxon>Archaea</taxon>
        <taxon>Methanobacteriati</taxon>
        <taxon>Methanobacteriota</taxon>
        <taxon>Methanomada group</taxon>
        <taxon>Methanobacteria</taxon>
        <taxon>Methanobacteriales</taxon>
        <taxon>Methanobacteriaceae</taxon>
        <taxon>Methanobacterium</taxon>
    </lineage>
</organism>
<proteinExistence type="predicted"/>
<name>A0A8T8K4F1_9EURY</name>
<reference evidence="3" key="1">
    <citation type="submission" date="2020-07" db="EMBL/GenBank/DDBJ databases">
        <title>Methanobacterium. sp. MethCan genome.</title>
        <authorList>
            <person name="Postec A."/>
            <person name="Quemeneur M."/>
        </authorList>
    </citation>
    <scope>NUCLEOTIDE SEQUENCE</scope>
    <source>
        <strain evidence="3">MethCAN</strain>
    </source>
</reference>
<keyword evidence="1" id="KW-0812">Transmembrane</keyword>
<keyword evidence="1" id="KW-1133">Transmembrane helix</keyword>
<evidence type="ECO:0000259" key="2">
    <source>
        <dbReference type="Pfam" id="PF03413"/>
    </source>
</evidence>
<dbReference type="Pfam" id="PF03413">
    <property type="entry name" value="PepSY"/>
    <property type="match status" value="1"/>
</dbReference>
<evidence type="ECO:0000313" key="4">
    <source>
        <dbReference type="Proteomes" id="UP000681041"/>
    </source>
</evidence>
<dbReference type="Proteomes" id="UP000681041">
    <property type="component" value="Chromosome"/>
</dbReference>
<dbReference type="GeneID" id="64819192"/>
<feature type="transmembrane region" description="Helical" evidence="1">
    <location>
        <begin position="5"/>
        <end position="26"/>
    </location>
</feature>
<accession>A0A8T8K4F1</accession>
<dbReference type="OrthoDB" id="381213at2157"/>
<evidence type="ECO:0000313" key="3">
    <source>
        <dbReference type="EMBL" id="QUH22345.1"/>
    </source>
</evidence>
<dbReference type="Gene3D" id="3.10.450.40">
    <property type="match status" value="1"/>
</dbReference>
<dbReference type="AlphaFoldDB" id="A0A8T8K4F1"/>